<dbReference type="AlphaFoldDB" id="A0A3B1D4Y7"/>
<dbReference type="GO" id="GO:0006402">
    <property type="term" value="P:mRNA catabolic process"/>
    <property type="evidence" value="ECO:0007669"/>
    <property type="project" value="TreeGrafter"/>
</dbReference>
<dbReference type="Gene3D" id="2.30.30.110">
    <property type="match status" value="1"/>
</dbReference>
<gene>
    <name evidence="1" type="ORF">MNBD_UNCLBAC01-411</name>
</gene>
<dbReference type="GO" id="GO:0004521">
    <property type="term" value="F:RNA endonuclease activity"/>
    <property type="evidence" value="ECO:0007669"/>
    <property type="project" value="TreeGrafter"/>
</dbReference>
<dbReference type="EMBL" id="UOGJ01000144">
    <property type="protein sequence ID" value="VAX37926.1"/>
    <property type="molecule type" value="Genomic_DNA"/>
</dbReference>
<organism evidence="1">
    <name type="scientific">hydrothermal vent metagenome</name>
    <dbReference type="NCBI Taxonomy" id="652676"/>
    <lineage>
        <taxon>unclassified sequences</taxon>
        <taxon>metagenomes</taxon>
        <taxon>ecological metagenomes</taxon>
    </lineage>
</organism>
<proteinExistence type="predicted"/>
<dbReference type="PANTHER" id="PTHR33988">
    <property type="entry name" value="ENDORIBONUCLEASE MAZF-RELATED"/>
    <property type="match status" value="1"/>
</dbReference>
<dbReference type="InterPro" id="IPR003477">
    <property type="entry name" value="PemK-like"/>
</dbReference>
<dbReference type="GO" id="GO:0003677">
    <property type="term" value="F:DNA binding"/>
    <property type="evidence" value="ECO:0007669"/>
    <property type="project" value="InterPro"/>
</dbReference>
<name>A0A3B1D4Y7_9ZZZZ</name>
<dbReference type="Pfam" id="PF02452">
    <property type="entry name" value="PemK_toxin"/>
    <property type="match status" value="1"/>
</dbReference>
<evidence type="ECO:0008006" key="2">
    <source>
        <dbReference type="Google" id="ProtNLM"/>
    </source>
</evidence>
<evidence type="ECO:0000313" key="1">
    <source>
        <dbReference type="EMBL" id="VAX37926.1"/>
    </source>
</evidence>
<accession>A0A3B1D4Y7</accession>
<dbReference type="SUPFAM" id="SSF50118">
    <property type="entry name" value="Cell growth inhibitor/plasmid maintenance toxic component"/>
    <property type="match status" value="1"/>
</dbReference>
<sequence>MKRGEIRWYKFQQPDKKRPVVILTRNSTIEYLGEITIAPITSTIRNIPTEVLLNTDDGMKNDCAINLDHIQTISKSHIGPLITTLSSQKLKKIRQAVLFALGF</sequence>
<dbReference type="PANTHER" id="PTHR33988:SF2">
    <property type="entry name" value="ENDORIBONUCLEASE MAZF"/>
    <property type="match status" value="1"/>
</dbReference>
<reference evidence="1" key="1">
    <citation type="submission" date="2018-06" db="EMBL/GenBank/DDBJ databases">
        <authorList>
            <person name="Zhirakovskaya E."/>
        </authorList>
    </citation>
    <scope>NUCLEOTIDE SEQUENCE</scope>
</reference>
<dbReference type="GO" id="GO:0016075">
    <property type="term" value="P:rRNA catabolic process"/>
    <property type="evidence" value="ECO:0007669"/>
    <property type="project" value="TreeGrafter"/>
</dbReference>
<protein>
    <recommendedName>
        <fullName evidence="2">Death on curing protein, Doc toxin</fullName>
    </recommendedName>
</protein>
<dbReference type="InterPro" id="IPR011067">
    <property type="entry name" value="Plasmid_toxin/cell-grow_inhib"/>
</dbReference>